<organism evidence="2 3">
    <name type="scientific">Desulfofustis glycolicus DSM 9705</name>
    <dbReference type="NCBI Taxonomy" id="1121409"/>
    <lineage>
        <taxon>Bacteria</taxon>
        <taxon>Pseudomonadati</taxon>
        <taxon>Thermodesulfobacteriota</taxon>
        <taxon>Desulfobulbia</taxon>
        <taxon>Desulfobulbales</taxon>
        <taxon>Desulfocapsaceae</taxon>
        <taxon>Desulfofustis</taxon>
    </lineage>
</organism>
<keyword evidence="3" id="KW-1185">Reference proteome</keyword>
<dbReference type="InterPro" id="IPR003115">
    <property type="entry name" value="ParB_N"/>
</dbReference>
<dbReference type="GO" id="GO:0005694">
    <property type="term" value="C:chromosome"/>
    <property type="evidence" value="ECO:0007669"/>
    <property type="project" value="TreeGrafter"/>
</dbReference>
<dbReference type="PANTHER" id="PTHR33375">
    <property type="entry name" value="CHROMOSOME-PARTITIONING PROTEIN PARB-RELATED"/>
    <property type="match status" value="1"/>
</dbReference>
<gene>
    <name evidence="2" type="ORF">SAMN02745124_01627</name>
</gene>
<name>A0A1M5VAZ2_9BACT</name>
<dbReference type="AlphaFoldDB" id="A0A1M5VAZ2"/>
<dbReference type="InterPro" id="IPR036086">
    <property type="entry name" value="ParB/Sulfiredoxin_sf"/>
</dbReference>
<dbReference type="SMART" id="SM00470">
    <property type="entry name" value="ParB"/>
    <property type="match status" value="1"/>
</dbReference>
<sequence length="142" mass="16769">MKIPIERIQVDEKVRVRKDIGNLEPLQESIAAVGLINPLLIDERDNLVAGYRRLCACRNLGWQEVDVRVIEFGGDELGMLDVEIAENFFRKDFSPQEILETERRRQQIIEKNRKKGWWERFWNWLRRLFGGTAGTDEKRRSA</sequence>
<dbReference type="GO" id="GO:0045881">
    <property type="term" value="P:positive regulation of sporulation resulting in formation of a cellular spore"/>
    <property type="evidence" value="ECO:0007669"/>
    <property type="project" value="TreeGrafter"/>
</dbReference>
<dbReference type="PANTHER" id="PTHR33375:SF1">
    <property type="entry name" value="CHROMOSOME-PARTITIONING PROTEIN PARB-RELATED"/>
    <property type="match status" value="1"/>
</dbReference>
<dbReference type="Gene3D" id="3.90.1530.10">
    <property type="entry name" value="Conserved hypothetical protein from pyrococcus furiosus pfu- 392566-001, ParB domain"/>
    <property type="match status" value="1"/>
</dbReference>
<dbReference type="GO" id="GO:0007059">
    <property type="term" value="P:chromosome segregation"/>
    <property type="evidence" value="ECO:0007669"/>
    <property type="project" value="TreeGrafter"/>
</dbReference>
<dbReference type="SUPFAM" id="SSF110849">
    <property type="entry name" value="ParB/Sulfiredoxin"/>
    <property type="match status" value="1"/>
</dbReference>
<dbReference type="Pfam" id="PF02195">
    <property type="entry name" value="ParB_N"/>
    <property type="match status" value="1"/>
</dbReference>
<dbReference type="EMBL" id="FQXS01000007">
    <property type="protein sequence ID" value="SHH72387.1"/>
    <property type="molecule type" value="Genomic_DNA"/>
</dbReference>
<evidence type="ECO:0000313" key="2">
    <source>
        <dbReference type="EMBL" id="SHH72387.1"/>
    </source>
</evidence>
<dbReference type="InterPro" id="IPR050336">
    <property type="entry name" value="Chromosome_partition/occlusion"/>
</dbReference>
<feature type="domain" description="ParB-like N-terminal" evidence="1">
    <location>
        <begin position="1"/>
        <end position="83"/>
    </location>
</feature>
<accession>A0A1M5VAZ2</accession>
<protein>
    <submittedName>
        <fullName evidence="2">Chromosome partitioning protein, ParB family</fullName>
    </submittedName>
</protein>
<dbReference type="STRING" id="1121409.SAMN02745124_01627"/>
<proteinExistence type="predicted"/>
<reference evidence="2 3" key="1">
    <citation type="submission" date="2016-11" db="EMBL/GenBank/DDBJ databases">
        <authorList>
            <person name="Jaros S."/>
            <person name="Januszkiewicz K."/>
            <person name="Wedrychowicz H."/>
        </authorList>
    </citation>
    <scope>NUCLEOTIDE SEQUENCE [LARGE SCALE GENOMIC DNA]</scope>
    <source>
        <strain evidence="2 3">DSM 9705</strain>
    </source>
</reference>
<dbReference type="Proteomes" id="UP000184139">
    <property type="component" value="Unassembled WGS sequence"/>
</dbReference>
<evidence type="ECO:0000259" key="1">
    <source>
        <dbReference type="SMART" id="SM00470"/>
    </source>
</evidence>
<evidence type="ECO:0000313" key="3">
    <source>
        <dbReference type="Proteomes" id="UP000184139"/>
    </source>
</evidence>